<dbReference type="EMBL" id="JAWDJW010003212">
    <property type="protein sequence ID" value="KAK3077103.1"/>
    <property type="molecule type" value="Genomic_DNA"/>
</dbReference>
<gene>
    <name evidence="1" type="ORF">LTS18_011210</name>
</gene>
<dbReference type="Proteomes" id="UP001186974">
    <property type="component" value="Unassembled WGS sequence"/>
</dbReference>
<evidence type="ECO:0000313" key="1">
    <source>
        <dbReference type="EMBL" id="KAK3077103.1"/>
    </source>
</evidence>
<reference evidence="1" key="1">
    <citation type="submission" date="2024-09" db="EMBL/GenBank/DDBJ databases">
        <title>Black Yeasts Isolated from many extreme environments.</title>
        <authorList>
            <person name="Coleine C."/>
            <person name="Stajich J.E."/>
            <person name="Selbmann L."/>
        </authorList>
    </citation>
    <scope>NUCLEOTIDE SEQUENCE</scope>
    <source>
        <strain evidence="1">CCFEE 5737</strain>
    </source>
</reference>
<name>A0ACC3DKL6_9PEZI</name>
<organism evidence="1 2">
    <name type="scientific">Coniosporium uncinatum</name>
    <dbReference type="NCBI Taxonomy" id="93489"/>
    <lineage>
        <taxon>Eukaryota</taxon>
        <taxon>Fungi</taxon>
        <taxon>Dikarya</taxon>
        <taxon>Ascomycota</taxon>
        <taxon>Pezizomycotina</taxon>
        <taxon>Dothideomycetes</taxon>
        <taxon>Dothideomycetes incertae sedis</taxon>
        <taxon>Coniosporium</taxon>
    </lineage>
</organism>
<accession>A0ACC3DKL6</accession>
<evidence type="ECO:0000313" key="2">
    <source>
        <dbReference type="Proteomes" id="UP001186974"/>
    </source>
</evidence>
<comment type="caution">
    <text evidence="1">The sequence shown here is derived from an EMBL/GenBank/DDBJ whole genome shotgun (WGS) entry which is preliminary data.</text>
</comment>
<proteinExistence type="predicted"/>
<protein>
    <submittedName>
        <fullName evidence="1">Uncharacterized protein</fullName>
    </submittedName>
</protein>
<sequence>MQNFLPCPKAYSINAFPPAFCWPDAEQDNPFDTDLYYEVIFLETPCLDCTMTCSSTKLQKAINVSWNDVATARLARDTEWIKQSLEDLRAKAMNALGFLRRLPIGSELFGKTGDIFEGSRPWICEMMDAPGFQLMNESLTGNVVCDCTTADRTETWYAHFEEWLLSTGYEEARNWISEIDDLTSKLASGKVTRPHHRVLEFYAFAANTYLERASAAVEEMGKAVIEAMSEAEKQLCSPSRYSETEQDQRMDDSSSDFSIDVYMDIDIFQANPLVALPTFDTPPASPSHIKPLVNIPTFETPPASPFHLSSSRDMMFIKLPGSIDSAFPSNIVEQQHYWNPSFPPRRTVVRVSALPFGKKKAQKRIQLPLGEASTWHSRPGMSSHGGRQVM</sequence>
<keyword evidence="2" id="KW-1185">Reference proteome</keyword>